<dbReference type="AlphaFoldDB" id="V4PPD2"/>
<name>V4PPD2_9CAUL</name>
<organism evidence="1 2">
    <name type="scientific">Asticcacaulis benevestitus DSM 16100 = ATCC BAA-896</name>
    <dbReference type="NCBI Taxonomy" id="1121022"/>
    <lineage>
        <taxon>Bacteria</taxon>
        <taxon>Pseudomonadati</taxon>
        <taxon>Pseudomonadota</taxon>
        <taxon>Alphaproteobacteria</taxon>
        <taxon>Caulobacterales</taxon>
        <taxon>Caulobacteraceae</taxon>
        <taxon>Asticcacaulis</taxon>
    </lineage>
</organism>
<protein>
    <submittedName>
        <fullName evidence="1">Uncharacterized protein</fullName>
    </submittedName>
</protein>
<evidence type="ECO:0000313" key="2">
    <source>
        <dbReference type="Proteomes" id="UP000017837"/>
    </source>
</evidence>
<gene>
    <name evidence="1" type="ORF">ABENE_14390</name>
</gene>
<dbReference type="RefSeq" id="WP_018080390.1">
    <property type="nucleotide sequence ID" value="NZ_AQWM01000002.1"/>
</dbReference>
<accession>V4PPD2</accession>
<dbReference type="SUPFAM" id="SSF48498">
    <property type="entry name" value="Tetracyclin repressor-like, C-terminal domain"/>
    <property type="match status" value="1"/>
</dbReference>
<dbReference type="Gene3D" id="1.10.357.10">
    <property type="entry name" value="Tetracycline Repressor, domain 2"/>
    <property type="match status" value="1"/>
</dbReference>
<dbReference type="EMBL" id="AWGB01000031">
    <property type="protein sequence ID" value="ESQ89159.1"/>
    <property type="molecule type" value="Genomic_DNA"/>
</dbReference>
<dbReference type="PATRIC" id="fig|1121022.4.peg.2926"/>
<dbReference type="InterPro" id="IPR036271">
    <property type="entry name" value="Tet_transcr_reg_TetR-rel_C_sf"/>
</dbReference>
<keyword evidence="2" id="KW-1185">Reference proteome</keyword>
<evidence type="ECO:0000313" key="1">
    <source>
        <dbReference type="EMBL" id="ESQ89159.1"/>
    </source>
</evidence>
<dbReference type="STRING" id="1121022.GCA_000376105_00724"/>
<reference evidence="1 2" key="1">
    <citation type="journal article" date="2014" name="Nature">
        <title>Sequential evolution of bacterial morphology by co-option of a developmental regulator.</title>
        <authorList>
            <person name="Jiang C."/>
            <person name="Brown P.J."/>
            <person name="Ducret A."/>
            <person name="Brun Y.V."/>
        </authorList>
    </citation>
    <scope>NUCLEOTIDE SEQUENCE [LARGE SCALE GENOMIC DNA]</scope>
    <source>
        <strain evidence="1 2">DSM 16100</strain>
    </source>
</reference>
<comment type="caution">
    <text evidence="1">The sequence shown here is derived from an EMBL/GenBank/DDBJ whole genome shotgun (WGS) entry which is preliminary data.</text>
</comment>
<proteinExistence type="predicted"/>
<dbReference type="Proteomes" id="UP000017837">
    <property type="component" value="Unassembled WGS sequence"/>
</dbReference>
<sequence length="122" mass="13148">MTHFTPYIIGKALPDNGAAVLGLPLSAVLGHVLRLYFTRLIESDGGFDDLNARLTGLDSQFEACFRRAQDEGHLSATHDAQALSQLTTALITNLDLRRRGGASDADLHRIAEATITFLLDGA</sequence>